<reference evidence="6 7" key="1">
    <citation type="journal article" date="2019" name="Int. J. Syst. Evol. Microbiol.">
        <title>Methanofervidicoccus abyssi gen. nov., sp. nov., a hydrogenotrophic methanogen, isolated from a hydrothermal vent chimney in the Mid-Cayman Spreading Center, the Caribbean Sea.</title>
        <authorList>
            <person name="Sakai S."/>
            <person name="Takaki Y."/>
            <person name="Miyazaki M."/>
            <person name="Ogawara M."/>
            <person name="Yanagawa K."/>
            <person name="Miyazaki J."/>
            <person name="Takai K."/>
        </authorList>
    </citation>
    <scope>NUCLEOTIDE SEQUENCE [LARGE SCALE GENOMIC DNA]</scope>
    <source>
        <strain evidence="6 7">HHB</strain>
    </source>
</reference>
<evidence type="ECO:0000256" key="3">
    <source>
        <dbReference type="ARBA" id="ARBA00022827"/>
    </source>
</evidence>
<dbReference type="RefSeq" id="WP_131007740.1">
    <property type="nucleotide sequence ID" value="NZ_BFAX01000004.1"/>
</dbReference>
<dbReference type="EMBL" id="BFAX01000004">
    <property type="protein sequence ID" value="GBF36926.1"/>
    <property type="molecule type" value="Genomic_DNA"/>
</dbReference>
<keyword evidence="3" id="KW-0274">FAD</keyword>
<accession>A0A401HRN4</accession>
<keyword evidence="4" id="KW-0560">Oxidoreductase</keyword>
<evidence type="ECO:0000313" key="6">
    <source>
        <dbReference type="EMBL" id="GBF36926.1"/>
    </source>
</evidence>
<evidence type="ECO:0000256" key="2">
    <source>
        <dbReference type="ARBA" id="ARBA00022630"/>
    </source>
</evidence>
<comment type="caution">
    <text evidence="6">The sequence shown here is derived from an EMBL/GenBank/DDBJ whole genome shotgun (WGS) entry which is preliminary data.</text>
</comment>
<dbReference type="Proteomes" id="UP000290527">
    <property type="component" value="Unassembled WGS sequence"/>
</dbReference>
<proteinExistence type="inferred from homology"/>
<dbReference type="PROSITE" id="PS51379">
    <property type="entry name" value="4FE4S_FER_2"/>
    <property type="match status" value="1"/>
</dbReference>
<dbReference type="InterPro" id="IPR036188">
    <property type="entry name" value="FAD/NAD-bd_sf"/>
</dbReference>
<dbReference type="PANTHER" id="PTHR46056">
    <property type="entry name" value="LONG-CHAIN-ALCOHOL OXIDASE"/>
    <property type="match status" value="1"/>
</dbReference>
<name>A0A401HRN4_9EURY</name>
<dbReference type="PANTHER" id="PTHR46056:SF12">
    <property type="entry name" value="LONG-CHAIN-ALCOHOL OXIDASE"/>
    <property type="match status" value="1"/>
</dbReference>
<protein>
    <recommendedName>
        <fullName evidence="5">4Fe-4S ferredoxin-type domain-containing protein</fullName>
    </recommendedName>
</protein>
<dbReference type="AlphaFoldDB" id="A0A401HRN4"/>
<feature type="domain" description="4Fe-4S ferredoxin-type" evidence="5">
    <location>
        <begin position="115"/>
        <end position="145"/>
    </location>
</feature>
<sequence length="387" mass="43478">MYHFIIIGSGVGGSTLFKELNRKYPNKRILLLEMGDNRMKYNIIKGEIHVLYITSLGGSGLGAVGNAIRIDLRKVGIKDSEIYEEIERELNVREVPDNYINEGSRLLFDYGFKRTPKFIDFEKCTSCGMCARKPCPFKWTPLRFLRTSNPYSKILFNFYVFSLNKKGGIFTVEGYHLLTGKRMVFQGEKVIVCGGGINSPRILSSILDNEHLGKNLFVDTFITVGGILKNCNLDRSIPMALYKIYSGFLLSPHYSVLLYRSIKREKKDVNTKDIYGIMVKIRDEGKGYVKGDRVYKGVTKRDEKLLSKGIKKASDILQAMGVEKVYKTILRGSHPGGTCAMGKVVDKNFKTEIEDLYVCDASVFPESPGLPPILGIIAMGKKLGSIL</sequence>
<dbReference type="SUPFAM" id="SSF51905">
    <property type="entry name" value="FAD/NAD(P)-binding domain"/>
    <property type="match status" value="1"/>
</dbReference>
<gene>
    <name evidence="6" type="ORF">MHHB_P1156</name>
</gene>
<dbReference type="InterPro" id="IPR007867">
    <property type="entry name" value="GMC_OxRtase_C"/>
</dbReference>
<dbReference type="InterPro" id="IPR017896">
    <property type="entry name" value="4Fe4S_Fe-S-bd"/>
</dbReference>
<evidence type="ECO:0000313" key="7">
    <source>
        <dbReference type="Proteomes" id="UP000290527"/>
    </source>
</evidence>
<organism evidence="6 7">
    <name type="scientific">Methanofervidicoccus abyssi</name>
    <dbReference type="NCBI Taxonomy" id="2082189"/>
    <lineage>
        <taxon>Archaea</taxon>
        <taxon>Methanobacteriati</taxon>
        <taxon>Methanobacteriota</taxon>
        <taxon>Methanomada group</taxon>
        <taxon>Methanococci</taxon>
        <taxon>Methanococcales</taxon>
        <taxon>Methanofervidicoccus</taxon>
    </lineage>
</organism>
<dbReference type="OrthoDB" id="346033at2157"/>
<dbReference type="Pfam" id="PF05199">
    <property type="entry name" value="GMC_oxred_C"/>
    <property type="match status" value="1"/>
</dbReference>
<dbReference type="Gene3D" id="3.50.50.60">
    <property type="entry name" value="FAD/NAD(P)-binding domain"/>
    <property type="match status" value="2"/>
</dbReference>
<keyword evidence="2" id="KW-0285">Flavoprotein</keyword>
<comment type="similarity">
    <text evidence="1">Belongs to the GMC oxidoreductase family.</text>
</comment>
<keyword evidence="7" id="KW-1185">Reference proteome</keyword>
<evidence type="ECO:0000259" key="5">
    <source>
        <dbReference type="PROSITE" id="PS51379"/>
    </source>
</evidence>
<evidence type="ECO:0000256" key="1">
    <source>
        <dbReference type="ARBA" id="ARBA00010790"/>
    </source>
</evidence>
<dbReference type="GO" id="GO:0016614">
    <property type="term" value="F:oxidoreductase activity, acting on CH-OH group of donors"/>
    <property type="evidence" value="ECO:0007669"/>
    <property type="project" value="InterPro"/>
</dbReference>
<evidence type="ECO:0000256" key="4">
    <source>
        <dbReference type="ARBA" id="ARBA00023002"/>
    </source>
</evidence>